<dbReference type="Proteomes" id="UP000375525">
    <property type="component" value="Unassembled WGS sequence"/>
</dbReference>
<organism evidence="2 3">
    <name type="scientific">Pseudomonas fluorescens</name>
    <dbReference type="NCBI Taxonomy" id="294"/>
    <lineage>
        <taxon>Bacteria</taxon>
        <taxon>Pseudomonadati</taxon>
        <taxon>Pseudomonadota</taxon>
        <taxon>Gammaproteobacteria</taxon>
        <taxon>Pseudomonadales</taxon>
        <taxon>Pseudomonadaceae</taxon>
        <taxon>Pseudomonas</taxon>
    </lineage>
</organism>
<evidence type="ECO:0000313" key="3">
    <source>
        <dbReference type="Proteomes" id="UP000375525"/>
    </source>
</evidence>
<name>A0A5E7I475_PSEFL</name>
<reference evidence="2 3" key="1">
    <citation type="submission" date="2019-09" db="EMBL/GenBank/DDBJ databases">
        <authorList>
            <person name="Chandra G."/>
            <person name="Truman W A."/>
        </authorList>
    </citation>
    <scope>NUCLEOTIDE SEQUENCE [LARGE SCALE GENOMIC DNA]</scope>
    <source>
        <strain evidence="2">PS880</strain>
    </source>
</reference>
<dbReference type="EMBL" id="CABVIH010000005">
    <property type="protein sequence ID" value="VVO71060.1"/>
    <property type="molecule type" value="Genomic_DNA"/>
</dbReference>
<gene>
    <name evidence="2" type="ORF">PS880_01310</name>
</gene>
<evidence type="ECO:0000256" key="1">
    <source>
        <dbReference type="SAM" id="MobiDB-lite"/>
    </source>
</evidence>
<evidence type="ECO:0000313" key="2">
    <source>
        <dbReference type="EMBL" id="VVO71060.1"/>
    </source>
</evidence>
<dbReference type="AlphaFoldDB" id="A0A5E7I475"/>
<proteinExistence type="predicted"/>
<accession>A0A5E7I475</accession>
<sequence>MDWEALVQSLWEIIHSQGFDAFEAHLRCGVLDQPIDGLVQALDALHKADASDVFQALLLESLKNSPFCDRIKHRLQMSLRFQIPHADGHLTLIEERTFFLENISVLVTSNRFAEAIANIHAAIERKQDSDLLELLGRVYLLQCSHDTHISGAAEKQVTTHYDIPQEFNSFGSEGDFDLFVWQDSPVLQKSTHDNECIEAAVEVQALISGSIPAQPKAMEWCIDLDDGEPPPSSSFSSEAAMSATEKLSHDDLSTSDVIALNNLDLKEGQSSLEDMTQEASRRYFDFQILKLQPEDKELLGIIRANPKIEADKLARAMEMRPPILNHTLGTRLRYWIERDRLGGFSIKRELLSLLSDSTFERHEHVAEKKSIDPMPKTLSTQEEKEVRALPSDVPTLSDQANQVIRYFTQNPGKKTYEGADALKLNHMTLLSLLDGCLEEYLERDRGFAVRPRLQASLEEARAPLTKSALQLPDSEEIPSGSTMTKIQTPLTQRTTQVAPLTEPAVLVTMDVEDADVTVTDLAKAAAISRLSPLGKQILALLASEGKGYSRDLARKLEHDVDEVNKMLLRTLSEHVSVIHSVWRLNNGMIKALKLAAII</sequence>
<feature type="compositionally biased region" description="Low complexity" evidence="1">
    <location>
        <begin position="233"/>
        <end position="245"/>
    </location>
</feature>
<feature type="region of interest" description="Disordered" evidence="1">
    <location>
        <begin position="223"/>
        <end position="248"/>
    </location>
</feature>
<protein>
    <submittedName>
        <fullName evidence="2">Uncharacterized protein</fullName>
    </submittedName>
</protein>